<proteinExistence type="predicted"/>
<evidence type="ECO:0000313" key="5">
    <source>
        <dbReference type="Proteomes" id="UP001210925"/>
    </source>
</evidence>
<evidence type="ECO:0000259" key="3">
    <source>
        <dbReference type="PROSITE" id="PS50002"/>
    </source>
</evidence>
<evidence type="ECO:0000256" key="2">
    <source>
        <dbReference type="PROSITE-ProRule" id="PRU00192"/>
    </source>
</evidence>
<protein>
    <recommendedName>
        <fullName evidence="3">SH3 domain-containing protein</fullName>
    </recommendedName>
</protein>
<sequence length="98" mass="11218">MATFRSRLYENIITELDYLNKQKLISAKQYQEAMQLVKSQLPTFIAKYDYEAAESDELSIVEGDFLQVIGTIDENWVQAVNFSSRKTGLVPLSYISAE</sequence>
<dbReference type="InterPro" id="IPR001452">
    <property type="entry name" value="SH3_domain"/>
</dbReference>
<keyword evidence="5" id="KW-1185">Reference proteome</keyword>
<dbReference type="SUPFAM" id="SSF50044">
    <property type="entry name" value="SH3-domain"/>
    <property type="match status" value="1"/>
</dbReference>
<dbReference type="Proteomes" id="UP001210925">
    <property type="component" value="Unassembled WGS sequence"/>
</dbReference>
<evidence type="ECO:0000313" key="4">
    <source>
        <dbReference type="EMBL" id="KAJ3255717.1"/>
    </source>
</evidence>
<feature type="domain" description="SH3" evidence="3">
    <location>
        <begin position="39"/>
        <end position="98"/>
    </location>
</feature>
<reference evidence="4" key="1">
    <citation type="submission" date="2020-05" db="EMBL/GenBank/DDBJ databases">
        <title>Phylogenomic resolution of chytrid fungi.</title>
        <authorList>
            <person name="Stajich J.E."/>
            <person name="Amses K."/>
            <person name="Simmons R."/>
            <person name="Seto K."/>
            <person name="Myers J."/>
            <person name="Bonds A."/>
            <person name="Quandt C.A."/>
            <person name="Barry K."/>
            <person name="Liu P."/>
            <person name="Grigoriev I."/>
            <person name="Longcore J.E."/>
            <person name="James T.Y."/>
        </authorList>
    </citation>
    <scope>NUCLEOTIDE SEQUENCE</scope>
    <source>
        <strain evidence="4">PLAUS21</strain>
    </source>
</reference>
<dbReference type="AlphaFoldDB" id="A0AAD5UE41"/>
<dbReference type="EMBL" id="JADGKB010000061">
    <property type="protein sequence ID" value="KAJ3255717.1"/>
    <property type="molecule type" value="Genomic_DNA"/>
</dbReference>
<dbReference type="CDD" id="cd00174">
    <property type="entry name" value="SH3"/>
    <property type="match status" value="1"/>
</dbReference>
<name>A0AAD5UE41_9FUNG</name>
<gene>
    <name evidence="4" type="ORF">HK103_006084</name>
</gene>
<dbReference type="PRINTS" id="PR00499">
    <property type="entry name" value="P67PHOX"/>
</dbReference>
<dbReference type="PRINTS" id="PR00452">
    <property type="entry name" value="SH3DOMAIN"/>
</dbReference>
<accession>A0AAD5UE41</accession>
<keyword evidence="1 2" id="KW-0728">SH3 domain</keyword>
<organism evidence="4 5">
    <name type="scientific">Boothiomyces macroporosus</name>
    <dbReference type="NCBI Taxonomy" id="261099"/>
    <lineage>
        <taxon>Eukaryota</taxon>
        <taxon>Fungi</taxon>
        <taxon>Fungi incertae sedis</taxon>
        <taxon>Chytridiomycota</taxon>
        <taxon>Chytridiomycota incertae sedis</taxon>
        <taxon>Chytridiomycetes</taxon>
        <taxon>Rhizophydiales</taxon>
        <taxon>Terramycetaceae</taxon>
        <taxon>Boothiomyces</taxon>
    </lineage>
</organism>
<evidence type="ECO:0000256" key="1">
    <source>
        <dbReference type="ARBA" id="ARBA00022443"/>
    </source>
</evidence>
<dbReference type="PROSITE" id="PS50002">
    <property type="entry name" value="SH3"/>
    <property type="match status" value="1"/>
</dbReference>
<comment type="caution">
    <text evidence="4">The sequence shown here is derived from an EMBL/GenBank/DDBJ whole genome shotgun (WGS) entry which is preliminary data.</text>
</comment>
<dbReference type="Gene3D" id="2.30.30.40">
    <property type="entry name" value="SH3 Domains"/>
    <property type="match status" value="1"/>
</dbReference>
<dbReference type="SMART" id="SM00326">
    <property type="entry name" value="SH3"/>
    <property type="match status" value="1"/>
</dbReference>
<dbReference type="InterPro" id="IPR036028">
    <property type="entry name" value="SH3-like_dom_sf"/>
</dbReference>
<dbReference type="Pfam" id="PF00018">
    <property type="entry name" value="SH3_1"/>
    <property type="match status" value="1"/>
</dbReference>